<dbReference type="InterPro" id="IPR036397">
    <property type="entry name" value="RNaseH_sf"/>
</dbReference>
<dbReference type="InterPro" id="IPR002156">
    <property type="entry name" value="RNaseH_domain"/>
</dbReference>
<evidence type="ECO:0000313" key="2">
    <source>
        <dbReference type="EMBL" id="KAK3211119.1"/>
    </source>
</evidence>
<name>A0AAE0AC13_9ROSI</name>
<dbReference type="CDD" id="cd06222">
    <property type="entry name" value="RNase_H_like"/>
    <property type="match status" value="1"/>
</dbReference>
<comment type="caution">
    <text evidence="2">The sequence shown here is derived from an EMBL/GenBank/DDBJ whole genome shotgun (WGS) entry which is preliminary data.</text>
</comment>
<dbReference type="Gene3D" id="3.30.420.10">
    <property type="entry name" value="Ribonuclease H-like superfamily/Ribonuclease H"/>
    <property type="match status" value="1"/>
</dbReference>
<sequence length="139" mass="15230">MIGYQLDLILLRGRLPLTIQLAMTGYNRQHIRWKAPMVGMYKLNKDAALDMRQLCVGMGLAIRDHAGNVMATSAQRIDASFTPQLAEAIAILRGLQFAIETGLFPILVESDALEVVNLVNSASEISADFGLVVCDIKDL</sequence>
<dbReference type="Proteomes" id="UP001281410">
    <property type="component" value="Unassembled WGS sequence"/>
</dbReference>
<evidence type="ECO:0000259" key="1">
    <source>
        <dbReference type="Pfam" id="PF13456"/>
    </source>
</evidence>
<dbReference type="Pfam" id="PF13456">
    <property type="entry name" value="RVT_3"/>
    <property type="match status" value="1"/>
</dbReference>
<dbReference type="InterPro" id="IPR052929">
    <property type="entry name" value="RNase_H-like_EbsB-rel"/>
</dbReference>
<protein>
    <recommendedName>
        <fullName evidence="1">RNase H type-1 domain-containing protein</fullName>
    </recommendedName>
</protein>
<dbReference type="PANTHER" id="PTHR47074">
    <property type="entry name" value="BNAC02G40300D PROTEIN"/>
    <property type="match status" value="1"/>
</dbReference>
<gene>
    <name evidence="2" type="ORF">Dsin_015825</name>
</gene>
<evidence type="ECO:0000313" key="3">
    <source>
        <dbReference type="Proteomes" id="UP001281410"/>
    </source>
</evidence>
<accession>A0AAE0AC13</accession>
<proteinExistence type="predicted"/>
<dbReference type="GO" id="GO:0004523">
    <property type="term" value="F:RNA-DNA hybrid ribonuclease activity"/>
    <property type="evidence" value="ECO:0007669"/>
    <property type="project" value="InterPro"/>
</dbReference>
<dbReference type="InterPro" id="IPR044730">
    <property type="entry name" value="RNase_H-like_dom_plant"/>
</dbReference>
<keyword evidence="3" id="KW-1185">Reference proteome</keyword>
<dbReference type="SUPFAM" id="SSF53098">
    <property type="entry name" value="Ribonuclease H-like"/>
    <property type="match status" value="1"/>
</dbReference>
<dbReference type="PANTHER" id="PTHR47074:SF48">
    <property type="entry name" value="POLYNUCLEOTIDYL TRANSFERASE, RIBONUCLEASE H-LIKE SUPERFAMILY PROTEIN"/>
    <property type="match status" value="1"/>
</dbReference>
<dbReference type="InterPro" id="IPR012337">
    <property type="entry name" value="RNaseH-like_sf"/>
</dbReference>
<dbReference type="EMBL" id="JANJYJ010000005">
    <property type="protein sequence ID" value="KAK3211119.1"/>
    <property type="molecule type" value="Genomic_DNA"/>
</dbReference>
<dbReference type="AlphaFoldDB" id="A0AAE0AC13"/>
<dbReference type="GO" id="GO:0003676">
    <property type="term" value="F:nucleic acid binding"/>
    <property type="evidence" value="ECO:0007669"/>
    <property type="project" value="InterPro"/>
</dbReference>
<feature type="domain" description="RNase H type-1" evidence="1">
    <location>
        <begin position="45"/>
        <end position="138"/>
    </location>
</feature>
<reference evidence="2" key="1">
    <citation type="journal article" date="2023" name="Plant J.">
        <title>Genome sequences and population genomics provide insights into the demographic history, inbreeding, and mutation load of two 'living fossil' tree species of Dipteronia.</title>
        <authorList>
            <person name="Feng Y."/>
            <person name="Comes H.P."/>
            <person name="Chen J."/>
            <person name="Zhu S."/>
            <person name="Lu R."/>
            <person name="Zhang X."/>
            <person name="Li P."/>
            <person name="Qiu J."/>
            <person name="Olsen K.M."/>
            <person name="Qiu Y."/>
        </authorList>
    </citation>
    <scope>NUCLEOTIDE SEQUENCE</scope>
    <source>
        <strain evidence="2">NBL</strain>
    </source>
</reference>
<organism evidence="2 3">
    <name type="scientific">Dipteronia sinensis</name>
    <dbReference type="NCBI Taxonomy" id="43782"/>
    <lineage>
        <taxon>Eukaryota</taxon>
        <taxon>Viridiplantae</taxon>
        <taxon>Streptophyta</taxon>
        <taxon>Embryophyta</taxon>
        <taxon>Tracheophyta</taxon>
        <taxon>Spermatophyta</taxon>
        <taxon>Magnoliopsida</taxon>
        <taxon>eudicotyledons</taxon>
        <taxon>Gunneridae</taxon>
        <taxon>Pentapetalae</taxon>
        <taxon>rosids</taxon>
        <taxon>malvids</taxon>
        <taxon>Sapindales</taxon>
        <taxon>Sapindaceae</taxon>
        <taxon>Hippocastanoideae</taxon>
        <taxon>Acereae</taxon>
        <taxon>Dipteronia</taxon>
    </lineage>
</organism>